<accession>A0A176WJL4</accession>
<dbReference type="EMBL" id="LVLJ01000695">
    <property type="protein sequence ID" value="OAE33054.1"/>
    <property type="molecule type" value="Genomic_DNA"/>
</dbReference>
<comment type="caution">
    <text evidence="2">The sequence shown here is derived from an EMBL/GenBank/DDBJ whole genome shotgun (WGS) entry which is preliminary data.</text>
</comment>
<proteinExistence type="predicted"/>
<evidence type="ECO:0000313" key="3">
    <source>
        <dbReference type="Proteomes" id="UP000077202"/>
    </source>
</evidence>
<keyword evidence="3" id="KW-1185">Reference proteome</keyword>
<sequence length="275" mass="31367">MLDNCNTLVTYMKRIATKELEAFKTLTLHLVTHKRKVLLEHYEIVDEQRVVKDKDGVEVTLPPDSKDLVNIKDLIKDQILEKFMLTALHAAATYLDHRQKPIISELEIDDELQREAIAIIKFTMVRNNTPTLTIDDKRLVMATACNRHPCKLKRAAILVVFPRRCINDFSSNDNEDDHDNMDNVPNAATLEILVIAALHAYEAYTLSKSEKKMMKETNEGISRTGGFCFGGSRKHQLGPSWRELHDPSLQYRRPAPFQRTTSPTPVARSQRSATS</sequence>
<organism evidence="2 3">
    <name type="scientific">Marchantia polymorpha subsp. ruderalis</name>
    <dbReference type="NCBI Taxonomy" id="1480154"/>
    <lineage>
        <taxon>Eukaryota</taxon>
        <taxon>Viridiplantae</taxon>
        <taxon>Streptophyta</taxon>
        <taxon>Embryophyta</taxon>
        <taxon>Marchantiophyta</taxon>
        <taxon>Marchantiopsida</taxon>
        <taxon>Marchantiidae</taxon>
        <taxon>Marchantiales</taxon>
        <taxon>Marchantiaceae</taxon>
        <taxon>Marchantia</taxon>
    </lineage>
</organism>
<dbReference type="Proteomes" id="UP000077202">
    <property type="component" value="Unassembled WGS sequence"/>
</dbReference>
<protein>
    <submittedName>
        <fullName evidence="2">Uncharacterized protein</fullName>
    </submittedName>
</protein>
<feature type="compositionally biased region" description="Polar residues" evidence="1">
    <location>
        <begin position="258"/>
        <end position="275"/>
    </location>
</feature>
<gene>
    <name evidence="2" type="ORF">AXG93_1913s1560</name>
</gene>
<name>A0A176WJL4_MARPO</name>
<evidence type="ECO:0000313" key="2">
    <source>
        <dbReference type="EMBL" id="OAE33054.1"/>
    </source>
</evidence>
<dbReference type="AlphaFoldDB" id="A0A176WJL4"/>
<reference evidence="2" key="1">
    <citation type="submission" date="2016-03" db="EMBL/GenBank/DDBJ databases">
        <title>Mechanisms controlling the formation of the plant cell surface in tip-growing cells are functionally conserved among land plants.</title>
        <authorList>
            <person name="Honkanen S."/>
            <person name="Jones V.A."/>
            <person name="Morieri G."/>
            <person name="Champion C."/>
            <person name="Hetherington A.J."/>
            <person name="Kelly S."/>
            <person name="Saint-Marcoux D."/>
            <person name="Proust H."/>
            <person name="Prescott H."/>
            <person name="Dolan L."/>
        </authorList>
    </citation>
    <scope>NUCLEOTIDE SEQUENCE [LARGE SCALE GENOMIC DNA]</scope>
    <source>
        <tissue evidence="2">Whole gametophyte</tissue>
    </source>
</reference>
<feature type="region of interest" description="Disordered" evidence="1">
    <location>
        <begin position="252"/>
        <end position="275"/>
    </location>
</feature>
<evidence type="ECO:0000256" key="1">
    <source>
        <dbReference type="SAM" id="MobiDB-lite"/>
    </source>
</evidence>